<evidence type="ECO:0000256" key="8">
    <source>
        <dbReference type="ARBA" id="ARBA00022989"/>
    </source>
</evidence>
<dbReference type="GO" id="GO:0000287">
    <property type="term" value="F:magnesium ion binding"/>
    <property type="evidence" value="ECO:0007669"/>
    <property type="project" value="TreeGrafter"/>
</dbReference>
<dbReference type="InterPro" id="IPR045861">
    <property type="entry name" value="CorA_cytoplasmic_dom"/>
</dbReference>
<dbReference type="EMBL" id="LBIC01000006">
    <property type="protein sequence ID" value="KKW91656.1"/>
    <property type="molecule type" value="Genomic_DNA"/>
</dbReference>
<reference evidence="13 14" key="1">
    <citation type="submission" date="2015-04" db="EMBL/GenBank/DDBJ databases">
        <title>Genome sequence of aromatic hydrocarbons-degrading Sphingobium chungbukense DJ77.</title>
        <authorList>
            <person name="Kim Y.-C."/>
            <person name="Chae J.-C."/>
        </authorList>
    </citation>
    <scope>NUCLEOTIDE SEQUENCE [LARGE SCALE GENOMIC DNA]</scope>
    <source>
        <strain evidence="13 14">DJ77</strain>
    </source>
</reference>
<keyword evidence="5" id="KW-0997">Cell inner membrane</keyword>
<accession>A0A0M3ARV8</accession>
<dbReference type="InterPro" id="IPR002523">
    <property type="entry name" value="MgTranspt_CorA/ZnTranspt_ZntB"/>
</dbReference>
<evidence type="ECO:0000256" key="9">
    <source>
        <dbReference type="ARBA" id="ARBA00023065"/>
    </source>
</evidence>
<evidence type="ECO:0000256" key="3">
    <source>
        <dbReference type="ARBA" id="ARBA00022448"/>
    </source>
</evidence>
<evidence type="ECO:0000313" key="13">
    <source>
        <dbReference type="EMBL" id="KKW91656.1"/>
    </source>
</evidence>
<evidence type="ECO:0000256" key="5">
    <source>
        <dbReference type="ARBA" id="ARBA00022519"/>
    </source>
</evidence>
<gene>
    <name evidence="13" type="ORF">YP76_13780</name>
</gene>
<dbReference type="PANTHER" id="PTHR46494:SF3">
    <property type="entry name" value="ZINC TRANSPORT PROTEIN ZNTB"/>
    <property type="match status" value="1"/>
</dbReference>
<evidence type="ECO:0000256" key="2">
    <source>
        <dbReference type="ARBA" id="ARBA00009765"/>
    </source>
</evidence>
<dbReference type="PANTHER" id="PTHR46494">
    <property type="entry name" value="CORA FAMILY METAL ION TRANSPORTER (EUROFUNG)"/>
    <property type="match status" value="1"/>
</dbReference>
<feature type="coiled-coil region" evidence="11">
    <location>
        <begin position="218"/>
        <end position="245"/>
    </location>
</feature>
<dbReference type="GO" id="GO:0050897">
    <property type="term" value="F:cobalt ion binding"/>
    <property type="evidence" value="ECO:0007669"/>
    <property type="project" value="TreeGrafter"/>
</dbReference>
<dbReference type="GO" id="GO:0005886">
    <property type="term" value="C:plasma membrane"/>
    <property type="evidence" value="ECO:0007669"/>
    <property type="project" value="UniProtKB-SubCell"/>
</dbReference>
<dbReference type="SUPFAM" id="SSF143865">
    <property type="entry name" value="CorA soluble domain-like"/>
    <property type="match status" value="1"/>
</dbReference>
<keyword evidence="11" id="KW-0175">Coiled coil</keyword>
<dbReference type="GO" id="GO:0015095">
    <property type="term" value="F:magnesium ion transmembrane transporter activity"/>
    <property type="evidence" value="ECO:0007669"/>
    <property type="project" value="TreeGrafter"/>
</dbReference>
<keyword evidence="3" id="KW-0813">Transport</keyword>
<feature type="transmembrane region" description="Helical" evidence="12">
    <location>
        <begin position="291"/>
        <end position="312"/>
    </location>
</feature>
<dbReference type="AlphaFoldDB" id="A0A0M3ARV8"/>
<evidence type="ECO:0000256" key="12">
    <source>
        <dbReference type="SAM" id="Phobius"/>
    </source>
</evidence>
<protein>
    <submittedName>
        <fullName evidence="13">Magnesium transporter CorA</fullName>
    </submittedName>
</protein>
<dbReference type="GO" id="GO:0015087">
    <property type="term" value="F:cobalt ion transmembrane transporter activity"/>
    <property type="evidence" value="ECO:0007669"/>
    <property type="project" value="TreeGrafter"/>
</dbReference>
<evidence type="ECO:0000256" key="10">
    <source>
        <dbReference type="ARBA" id="ARBA00023136"/>
    </source>
</evidence>
<dbReference type="Proteomes" id="UP000033874">
    <property type="component" value="Unassembled WGS sequence"/>
</dbReference>
<sequence length="320" mass="35058">MGPGLIWGLDFSSDGATSPVGGCDAEMTGHFRWLHLNLADHGTRLWIAEHPALSAQIRELLLASETHQRALVDGDGIGCVLHDFERDFDVADTQRIGALRIALAPTLMLTTRLHPLRSADIARHRLERVNVATGPAQALDLLVSAITSNISDIARSLSNDVRQAEDAFLDGHHPPAARDLVLIRRRLAQIHGLLSGMRGVFQRLEEDEELPAHLRPIVEKLVQRLQSLDADILEVQGQLRLLRDEVDIQAAQRTNQNLYILSIITALMLPATLVTGIFGMNTGGMPLAQGAHGTLVASMIATGAAGITYWVLRWMGFMRQ</sequence>
<keyword evidence="8 12" id="KW-1133">Transmembrane helix</keyword>
<dbReference type="Pfam" id="PF01544">
    <property type="entry name" value="CorA"/>
    <property type="match status" value="1"/>
</dbReference>
<comment type="similarity">
    <text evidence="2">Belongs to the CorA metal ion transporter (MIT) (TC 1.A.35) family.</text>
</comment>
<organism evidence="13 14">
    <name type="scientific">Sphingobium chungbukense</name>
    <dbReference type="NCBI Taxonomy" id="56193"/>
    <lineage>
        <taxon>Bacteria</taxon>
        <taxon>Pseudomonadati</taxon>
        <taxon>Pseudomonadota</taxon>
        <taxon>Alphaproteobacteria</taxon>
        <taxon>Sphingomonadales</taxon>
        <taxon>Sphingomonadaceae</taxon>
        <taxon>Sphingobium</taxon>
    </lineage>
</organism>
<dbReference type="SUPFAM" id="SSF144083">
    <property type="entry name" value="Magnesium transport protein CorA, transmembrane region"/>
    <property type="match status" value="1"/>
</dbReference>
<dbReference type="Gene3D" id="1.20.58.340">
    <property type="entry name" value="Magnesium transport protein CorA, transmembrane region"/>
    <property type="match status" value="2"/>
</dbReference>
<comment type="subcellular location">
    <subcellularLocation>
        <location evidence="1">Cell membrane</location>
        <topology evidence="1">Multi-pass membrane protein</topology>
    </subcellularLocation>
</comment>
<evidence type="ECO:0000256" key="7">
    <source>
        <dbReference type="ARBA" id="ARBA00022833"/>
    </source>
</evidence>
<feature type="transmembrane region" description="Helical" evidence="12">
    <location>
        <begin position="258"/>
        <end position="279"/>
    </location>
</feature>
<keyword evidence="10 12" id="KW-0472">Membrane</keyword>
<keyword evidence="14" id="KW-1185">Reference proteome</keyword>
<dbReference type="CDD" id="cd12834">
    <property type="entry name" value="ZntB_u1"/>
    <property type="match status" value="1"/>
</dbReference>
<keyword evidence="7" id="KW-0862">Zinc</keyword>
<name>A0A0M3ARV8_9SPHN</name>
<evidence type="ECO:0000256" key="1">
    <source>
        <dbReference type="ARBA" id="ARBA00004651"/>
    </source>
</evidence>
<keyword evidence="4" id="KW-1003">Cell membrane</keyword>
<dbReference type="Gene3D" id="3.30.460.20">
    <property type="entry name" value="CorA soluble domain-like"/>
    <property type="match status" value="1"/>
</dbReference>
<evidence type="ECO:0000313" key="14">
    <source>
        <dbReference type="Proteomes" id="UP000033874"/>
    </source>
</evidence>
<keyword evidence="6 12" id="KW-0812">Transmembrane</keyword>
<dbReference type="PATRIC" id="fig|56193.3.peg.2873"/>
<evidence type="ECO:0000256" key="11">
    <source>
        <dbReference type="SAM" id="Coils"/>
    </source>
</evidence>
<proteinExistence type="inferred from homology"/>
<comment type="caution">
    <text evidence="13">The sequence shown here is derived from an EMBL/GenBank/DDBJ whole genome shotgun (WGS) entry which is preliminary data.</text>
</comment>
<evidence type="ECO:0000256" key="4">
    <source>
        <dbReference type="ARBA" id="ARBA00022475"/>
    </source>
</evidence>
<dbReference type="InterPro" id="IPR045863">
    <property type="entry name" value="CorA_TM1_TM2"/>
</dbReference>
<evidence type="ECO:0000256" key="6">
    <source>
        <dbReference type="ARBA" id="ARBA00022692"/>
    </source>
</evidence>
<keyword evidence="9" id="KW-0406">Ion transport</keyword>